<evidence type="ECO:0000313" key="2">
    <source>
        <dbReference type="EMBL" id="KAG7040528.1"/>
    </source>
</evidence>
<dbReference type="Proteomes" id="UP000699042">
    <property type="component" value="Unassembled WGS sequence"/>
</dbReference>
<protein>
    <submittedName>
        <fullName evidence="2">Uncharacterized protein</fullName>
    </submittedName>
</protein>
<dbReference type="AlphaFoldDB" id="A0A9P7U5S2"/>
<accession>A0A9P7U5S2</accession>
<proteinExistence type="predicted"/>
<feature type="compositionally biased region" description="Basic residues" evidence="1">
    <location>
        <begin position="1"/>
        <end position="10"/>
    </location>
</feature>
<gene>
    <name evidence="2" type="ORF">JMJ77_011392</name>
</gene>
<evidence type="ECO:0000256" key="1">
    <source>
        <dbReference type="SAM" id="MobiDB-lite"/>
    </source>
</evidence>
<comment type="caution">
    <text evidence="2">The sequence shown here is derived from an EMBL/GenBank/DDBJ whole genome shotgun (WGS) entry which is preliminary data.</text>
</comment>
<keyword evidence="3" id="KW-1185">Reference proteome</keyword>
<sequence length="69" mass="7590">MMARRRRFTQRRPSPTYAKTGHQPSLFLDISQPCGSCDAISSATPAVKLTDTLVDTLADTDPLGKETYC</sequence>
<feature type="region of interest" description="Disordered" evidence="1">
    <location>
        <begin position="1"/>
        <end position="22"/>
    </location>
</feature>
<name>A0A9P7U5S2_9PEZI</name>
<evidence type="ECO:0000313" key="3">
    <source>
        <dbReference type="Proteomes" id="UP000699042"/>
    </source>
</evidence>
<dbReference type="EMBL" id="JAESDN010000023">
    <property type="protein sequence ID" value="KAG7040528.1"/>
    <property type="molecule type" value="Genomic_DNA"/>
</dbReference>
<organism evidence="2 3">
    <name type="scientific">Colletotrichum scovillei</name>
    <dbReference type="NCBI Taxonomy" id="1209932"/>
    <lineage>
        <taxon>Eukaryota</taxon>
        <taxon>Fungi</taxon>
        <taxon>Dikarya</taxon>
        <taxon>Ascomycota</taxon>
        <taxon>Pezizomycotina</taxon>
        <taxon>Sordariomycetes</taxon>
        <taxon>Hypocreomycetidae</taxon>
        <taxon>Glomerellales</taxon>
        <taxon>Glomerellaceae</taxon>
        <taxon>Colletotrichum</taxon>
        <taxon>Colletotrichum acutatum species complex</taxon>
    </lineage>
</organism>
<reference evidence="2" key="1">
    <citation type="submission" date="2021-05" db="EMBL/GenBank/DDBJ databases">
        <title>Comparative genomics of three Colletotrichum scovillei strains and genetic complementation revealed genes involved fungal growth and virulence on chili pepper.</title>
        <authorList>
            <person name="Hsieh D.-K."/>
            <person name="Chuang S.-C."/>
            <person name="Chen C.-Y."/>
            <person name="Chao Y.-T."/>
            <person name="Lu M.-Y.J."/>
            <person name="Lee M.-H."/>
            <person name="Shih M.-C."/>
        </authorList>
    </citation>
    <scope>NUCLEOTIDE SEQUENCE</scope>
    <source>
        <strain evidence="2">Coll-153</strain>
    </source>
</reference>